<dbReference type="PANTHER" id="PTHR34818:SF1">
    <property type="entry name" value="PROTEIN BLI-3"/>
    <property type="match status" value="1"/>
</dbReference>
<comment type="caution">
    <text evidence="2">The sequence shown here is derived from an EMBL/GenBank/DDBJ whole genome shotgun (WGS) entry which is preliminary data.</text>
</comment>
<dbReference type="InterPro" id="IPR038725">
    <property type="entry name" value="YdaG_split_barrel_FMN-bd"/>
</dbReference>
<dbReference type="PANTHER" id="PTHR34818">
    <property type="entry name" value="PROTEIN BLI-3"/>
    <property type="match status" value="1"/>
</dbReference>
<dbReference type="InterPro" id="IPR052917">
    <property type="entry name" value="Stress-Dev_Protein"/>
</dbReference>
<dbReference type="InterPro" id="IPR012349">
    <property type="entry name" value="Split_barrel_FMN-bd"/>
</dbReference>
<reference evidence="2" key="1">
    <citation type="submission" date="2020-12" db="EMBL/GenBank/DDBJ databases">
        <title>Ramlibacter sp. nov., isolated from a freshwater alga, Cryptomonas.</title>
        <authorList>
            <person name="Kim H.M."/>
            <person name="Jeon C.O."/>
        </authorList>
    </citation>
    <scope>NUCLEOTIDE SEQUENCE</scope>
    <source>
        <strain evidence="2">CrO1</strain>
    </source>
</reference>
<gene>
    <name evidence="2" type="ORF">I8E28_16810</name>
</gene>
<evidence type="ECO:0000259" key="1">
    <source>
        <dbReference type="Pfam" id="PF16242"/>
    </source>
</evidence>
<name>A0A934Q452_9BURK</name>
<dbReference type="AlphaFoldDB" id="A0A934Q452"/>
<feature type="domain" description="General stress protein FMN-binding split barrel" evidence="1">
    <location>
        <begin position="8"/>
        <end position="155"/>
    </location>
</feature>
<dbReference type="Gene3D" id="2.30.110.10">
    <property type="entry name" value="Electron Transport, Fmn-binding Protein, Chain A"/>
    <property type="match status" value="1"/>
</dbReference>
<dbReference type="RefSeq" id="WP_200789266.1">
    <property type="nucleotide sequence ID" value="NZ_JAEDAO010000001.1"/>
</dbReference>
<dbReference type="Proteomes" id="UP000617041">
    <property type="component" value="Unassembled WGS sequence"/>
</dbReference>
<dbReference type="EMBL" id="JAEDAO010000001">
    <property type="protein sequence ID" value="MBK0394266.1"/>
    <property type="molecule type" value="Genomic_DNA"/>
</dbReference>
<evidence type="ECO:0000313" key="2">
    <source>
        <dbReference type="EMBL" id="MBK0394266.1"/>
    </source>
</evidence>
<evidence type="ECO:0000313" key="3">
    <source>
        <dbReference type="Proteomes" id="UP000617041"/>
    </source>
</evidence>
<dbReference type="SUPFAM" id="SSF50475">
    <property type="entry name" value="FMN-binding split barrel"/>
    <property type="match status" value="1"/>
</dbReference>
<keyword evidence="3" id="KW-1185">Reference proteome</keyword>
<proteinExistence type="predicted"/>
<sequence>MSKDKTPQQKLWEMIKDIRFGMLTHRHTDGGLHSHPLTTQNKELGEKGVLYFFVSRTTEVGSRLRVDGNVNVTYSDPHKDHYVSITGTATISEDMDAKQRLFNPMAKAWFPKGAGDPDLELVEVHITSAEYWDVKESKPTQLFKMAAAAVSGERPTMGEHHEVSVGAH</sequence>
<protein>
    <submittedName>
        <fullName evidence="2">Pyridoxamine 5'-phosphate oxidase family protein</fullName>
    </submittedName>
</protein>
<accession>A0A934Q452</accession>
<organism evidence="2 3">
    <name type="scientific">Ramlibacter algicola</name>
    <dbReference type="NCBI Taxonomy" id="2795217"/>
    <lineage>
        <taxon>Bacteria</taxon>
        <taxon>Pseudomonadati</taxon>
        <taxon>Pseudomonadota</taxon>
        <taxon>Betaproteobacteria</taxon>
        <taxon>Burkholderiales</taxon>
        <taxon>Comamonadaceae</taxon>
        <taxon>Ramlibacter</taxon>
    </lineage>
</organism>
<dbReference type="Pfam" id="PF16242">
    <property type="entry name" value="Pyrid_ox_like"/>
    <property type="match status" value="1"/>
</dbReference>